<evidence type="ECO:0000256" key="12">
    <source>
        <dbReference type="ARBA" id="ARBA00022833"/>
    </source>
</evidence>
<dbReference type="GO" id="GO:0036503">
    <property type="term" value="P:ERAD pathway"/>
    <property type="evidence" value="ECO:0007669"/>
    <property type="project" value="TreeGrafter"/>
</dbReference>
<dbReference type="Pfam" id="PF25563">
    <property type="entry name" value="TPR_SYVN1_N"/>
    <property type="match status" value="1"/>
</dbReference>
<sequence length="525" mass="58626">MPIHDVVRQRLQPLTSAVTSNRILLYGVLSAFALLGTIANACRSYSNFYSVAIYLSRSSRSVLVLANFGFLVALACGRITQQLFFGPLQPREIERLYDQTWIFVTESLLAFTIFRDDFDIPFVLMFGLLLFVKCFHWLLADRVETMDQTTYPGPPFTFHVRMNLLFGLLWTLDIVMFAIAVENTLNNGISGMVLFASEYAILLASALNSMARYVLSVIDYRRARTRGGENAPPMENKSMYVFYIELVTDFLKLTTYLTFFMLILTFYGLPLNIIRDVYLTARSFITRLRALIRYHNATRDMDRRYPNATEAELSDMSDRTCIICREEMVSRNPQPQAGDAAAEAQAPIQDGPNMTPKKLPCGHIFHFQCLRSWLERQQSCPTCRRTVLETDAANQPAGQGRAEGGRPAPAQPGAALQGQQPGQQRANPMAWLGRFLGLPAQQPAVQGQNIHGQFAPAGNLPQHPAPNFAWGGGQAAPPAYFYPGQVLWSRWSLATMGHGPAMVCSTAPAARRNPHAAIFTTKLCS</sequence>
<organism evidence="19 20">
    <name type="scientific">Laetiporus sulphureus 93-53</name>
    <dbReference type="NCBI Taxonomy" id="1314785"/>
    <lineage>
        <taxon>Eukaryota</taxon>
        <taxon>Fungi</taxon>
        <taxon>Dikarya</taxon>
        <taxon>Basidiomycota</taxon>
        <taxon>Agaricomycotina</taxon>
        <taxon>Agaricomycetes</taxon>
        <taxon>Polyporales</taxon>
        <taxon>Laetiporus</taxon>
    </lineage>
</organism>
<proteinExistence type="inferred from homology"/>
<evidence type="ECO:0000256" key="14">
    <source>
        <dbReference type="ARBA" id="ARBA00023136"/>
    </source>
</evidence>
<dbReference type="RefSeq" id="XP_040762365.1">
    <property type="nucleotide sequence ID" value="XM_040901856.1"/>
</dbReference>
<evidence type="ECO:0000256" key="13">
    <source>
        <dbReference type="ARBA" id="ARBA00022989"/>
    </source>
</evidence>
<feature type="transmembrane region" description="Helical" evidence="17">
    <location>
        <begin position="160"/>
        <end position="181"/>
    </location>
</feature>
<feature type="transmembrane region" description="Helical" evidence="17">
    <location>
        <begin position="62"/>
        <end position="84"/>
    </location>
</feature>
<dbReference type="CDD" id="cd16479">
    <property type="entry name" value="RING-H2_synoviolin"/>
    <property type="match status" value="1"/>
</dbReference>
<name>A0A165DDD2_9APHY</name>
<keyword evidence="10" id="KW-0833">Ubl conjugation pathway</keyword>
<evidence type="ECO:0000256" key="15">
    <source>
        <dbReference type="PROSITE-ProRule" id="PRU00175"/>
    </source>
</evidence>
<evidence type="ECO:0000256" key="8">
    <source>
        <dbReference type="ARBA" id="ARBA00022723"/>
    </source>
</evidence>
<dbReference type="SMART" id="SM00184">
    <property type="entry name" value="RING"/>
    <property type="match status" value="1"/>
</dbReference>
<dbReference type="UniPathway" id="UPA00143"/>
<comment type="catalytic activity">
    <reaction evidence="1">
        <text>S-ubiquitinyl-[E2 ubiquitin-conjugating enzyme]-L-cysteine + [acceptor protein]-L-lysine = [E2 ubiquitin-conjugating enzyme]-L-cysteine + N(6)-ubiquitinyl-[acceptor protein]-L-lysine.</text>
        <dbReference type="EC" id="2.3.2.27"/>
    </reaction>
</comment>
<dbReference type="STRING" id="1314785.A0A165DDD2"/>
<comment type="pathway">
    <text evidence="3">Protein modification; protein ubiquitination.</text>
</comment>
<feature type="transmembrane region" description="Helical" evidence="17">
    <location>
        <begin position="193"/>
        <end position="215"/>
    </location>
</feature>
<evidence type="ECO:0000256" key="9">
    <source>
        <dbReference type="ARBA" id="ARBA00022771"/>
    </source>
</evidence>
<keyword evidence="11" id="KW-0256">Endoplasmic reticulum</keyword>
<dbReference type="Pfam" id="PF12678">
    <property type="entry name" value="zf-rbx1"/>
    <property type="match status" value="1"/>
</dbReference>
<dbReference type="GO" id="GO:0016567">
    <property type="term" value="P:protein ubiquitination"/>
    <property type="evidence" value="ECO:0007669"/>
    <property type="project" value="UniProtKB-UniPathway"/>
</dbReference>
<feature type="region of interest" description="Disordered" evidence="16">
    <location>
        <begin position="333"/>
        <end position="354"/>
    </location>
</feature>
<keyword evidence="14 17" id="KW-0472">Membrane</keyword>
<dbReference type="FunCoup" id="A0A165DDD2">
    <property type="interactions" value="521"/>
</dbReference>
<feature type="transmembrane region" description="Helical" evidence="17">
    <location>
        <begin position="23"/>
        <end position="42"/>
    </location>
</feature>
<dbReference type="InterPro" id="IPR013083">
    <property type="entry name" value="Znf_RING/FYVE/PHD"/>
</dbReference>
<feature type="region of interest" description="Disordered" evidence="16">
    <location>
        <begin position="394"/>
        <end position="424"/>
    </location>
</feature>
<accession>A0A165DDD2</accession>
<keyword evidence="13 17" id="KW-1133">Transmembrane helix</keyword>
<evidence type="ECO:0000313" key="19">
    <source>
        <dbReference type="EMBL" id="KZT04625.1"/>
    </source>
</evidence>
<feature type="transmembrane region" description="Helical" evidence="17">
    <location>
        <begin position="121"/>
        <end position="140"/>
    </location>
</feature>
<dbReference type="PANTHER" id="PTHR22763">
    <property type="entry name" value="RING ZINC FINGER PROTEIN"/>
    <property type="match status" value="1"/>
</dbReference>
<dbReference type="InterPro" id="IPR024766">
    <property type="entry name" value="Znf_RING_H2"/>
</dbReference>
<evidence type="ECO:0000256" key="3">
    <source>
        <dbReference type="ARBA" id="ARBA00004906"/>
    </source>
</evidence>
<evidence type="ECO:0000256" key="16">
    <source>
        <dbReference type="SAM" id="MobiDB-lite"/>
    </source>
</evidence>
<evidence type="ECO:0000256" key="6">
    <source>
        <dbReference type="ARBA" id="ARBA00022679"/>
    </source>
</evidence>
<evidence type="ECO:0000256" key="10">
    <source>
        <dbReference type="ARBA" id="ARBA00022786"/>
    </source>
</evidence>
<dbReference type="SUPFAM" id="SSF57850">
    <property type="entry name" value="RING/U-box"/>
    <property type="match status" value="1"/>
</dbReference>
<feature type="transmembrane region" description="Helical" evidence="17">
    <location>
        <begin position="253"/>
        <end position="274"/>
    </location>
</feature>
<dbReference type="AlphaFoldDB" id="A0A165DDD2"/>
<dbReference type="InParanoid" id="A0A165DDD2"/>
<feature type="compositionally biased region" description="Low complexity" evidence="16">
    <location>
        <begin position="333"/>
        <end position="347"/>
    </location>
</feature>
<dbReference type="GO" id="GO:0043161">
    <property type="term" value="P:proteasome-mediated ubiquitin-dependent protein catabolic process"/>
    <property type="evidence" value="ECO:0007669"/>
    <property type="project" value="TreeGrafter"/>
</dbReference>
<evidence type="ECO:0000256" key="4">
    <source>
        <dbReference type="ARBA" id="ARBA00010089"/>
    </source>
</evidence>
<dbReference type="GO" id="GO:0061630">
    <property type="term" value="F:ubiquitin protein ligase activity"/>
    <property type="evidence" value="ECO:0007669"/>
    <property type="project" value="UniProtKB-EC"/>
</dbReference>
<dbReference type="EMBL" id="KV427635">
    <property type="protein sequence ID" value="KZT04625.1"/>
    <property type="molecule type" value="Genomic_DNA"/>
</dbReference>
<dbReference type="Gene3D" id="3.30.40.10">
    <property type="entry name" value="Zinc/RING finger domain, C3HC4 (zinc finger)"/>
    <property type="match status" value="1"/>
</dbReference>
<dbReference type="EC" id="2.3.2.27" evidence="5"/>
<keyword evidence="7 17" id="KW-0812">Transmembrane</keyword>
<dbReference type="InterPro" id="IPR050731">
    <property type="entry name" value="HRD1_E3_ubiq-ligases"/>
</dbReference>
<keyword evidence="8" id="KW-0479">Metal-binding</keyword>
<evidence type="ECO:0000256" key="17">
    <source>
        <dbReference type="SAM" id="Phobius"/>
    </source>
</evidence>
<feature type="domain" description="RING-type" evidence="18">
    <location>
        <begin position="321"/>
        <end position="384"/>
    </location>
</feature>
<evidence type="ECO:0000256" key="5">
    <source>
        <dbReference type="ARBA" id="ARBA00012483"/>
    </source>
</evidence>
<dbReference type="InterPro" id="IPR057992">
    <property type="entry name" value="TPR_SYVN1_N"/>
</dbReference>
<keyword evidence="6" id="KW-0808">Transferase</keyword>
<gene>
    <name evidence="19" type="ORF">LAESUDRAFT_289436</name>
</gene>
<dbReference type="OrthoDB" id="7759664at2759"/>
<keyword evidence="12" id="KW-0862">Zinc</keyword>
<dbReference type="GO" id="GO:0008270">
    <property type="term" value="F:zinc ion binding"/>
    <property type="evidence" value="ECO:0007669"/>
    <property type="project" value="UniProtKB-KW"/>
</dbReference>
<comment type="subcellular location">
    <subcellularLocation>
        <location evidence="2">Endoplasmic reticulum membrane</location>
        <topology evidence="2">Multi-pass membrane protein</topology>
    </subcellularLocation>
</comment>
<keyword evidence="20" id="KW-1185">Reference proteome</keyword>
<protein>
    <recommendedName>
        <fullName evidence="5">RING-type E3 ubiquitin transferase</fullName>
        <ecNumber evidence="5">2.3.2.27</ecNumber>
    </recommendedName>
</protein>
<dbReference type="InterPro" id="IPR058051">
    <property type="entry name" value="Znf_RING_synoviolin"/>
</dbReference>
<dbReference type="InterPro" id="IPR001841">
    <property type="entry name" value="Znf_RING"/>
</dbReference>
<evidence type="ECO:0000313" key="20">
    <source>
        <dbReference type="Proteomes" id="UP000076871"/>
    </source>
</evidence>
<keyword evidence="9 15" id="KW-0863">Zinc-finger</keyword>
<feature type="compositionally biased region" description="Low complexity" evidence="16">
    <location>
        <begin position="395"/>
        <end position="424"/>
    </location>
</feature>
<reference evidence="19 20" key="1">
    <citation type="journal article" date="2016" name="Mol. Biol. Evol.">
        <title>Comparative Genomics of Early-Diverging Mushroom-Forming Fungi Provides Insights into the Origins of Lignocellulose Decay Capabilities.</title>
        <authorList>
            <person name="Nagy L.G."/>
            <person name="Riley R."/>
            <person name="Tritt A."/>
            <person name="Adam C."/>
            <person name="Daum C."/>
            <person name="Floudas D."/>
            <person name="Sun H."/>
            <person name="Yadav J.S."/>
            <person name="Pangilinan J."/>
            <person name="Larsson K.H."/>
            <person name="Matsuura K."/>
            <person name="Barry K."/>
            <person name="Labutti K."/>
            <person name="Kuo R."/>
            <person name="Ohm R.A."/>
            <person name="Bhattacharya S.S."/>
            <person name="Shirouzu T."/>
            <person name="Yoshinaga Y."/>
            <person name="Martin F.M."/>
            <person name="Grigoriev I.V."/>
            <person name="Hibbett D.S."/>
        </authorList>
    </citation>
    <scope>NUCLEOTIDE SEQUENCE [LARGE SCALE GENOMIC DNA]</scope>
    <source>
        <strain evidence="19 20">93-53</strain>
    </source>
</reference>
<dbReference type="GO" id="GO:0005789">
    <property type="term" value="C:endoplasmic reticulum membrane"/>
    <property type="evidence" value="ECO:0007669"/>
    <property type="project" value="UniProtKB-SubCell"/>
</dbReference>
<evidence type="ECO:0000259" key="18">
    <source>
        <dbReference type="PROSITE" id="PS50089"/>
    </source>
</evidence>
<comment type="similarity">
    <text evidence="4">Belongs to the HRD1 family.</text>
</comment>
<evidence type="ECO:0000256" key="7">
    <source>
        <dbReference type="ARBA" id="ARBA00022692"/>
    </source>
</evidence>
<dbReference type="PROSITE" id="PS50089">
    <property type="entry name" value="ZF_RING_2"/>
    <property type="match status" value="1"/>
</dbReference>
<evidence type="ECO:0000256" key="1">
    <source>
        <dbReference type="ARBA" id="ARBA00000900"/>
    </source>
</evidence>
<evidence type="ECO:0000256" key="2">
    <source>
        <dbReference type="ARBA" id="ARBA00004477"/>
    </source>
</evidence>
<evidence type="ECO:0000256" key="11">
    <source>
        <dbReference type="ARBA" id="ARBA00022824"/>
    </source>
</evidence>
<dbReference type="PANTHER" id="PTHR22763:SF184">
    <property type="entry name" value="E3 UBIQUITIN-PROTEIN LIGASE SYNOVIOLIN"/>
    <property type="match status" value="1"/>
</dbReference>
<dbReference type="Proteomes" id="UP000076871">
    <property type="component" value="Unassembled WGS sequence"/>
</dbReference>
<dbReference type="GeneID" id="63818887"/>